<dbReference type="Pfam" id="PF14559">
    <property type="entry name" value="TPR_19"/>
    <property type="match status" value="1"/>
</dbReference>
<dbReference type="EMBL" id="AP025730">
    <property type="protein sequence ID" value="BDI04863.1"/>
    <property type="molecule type" value="Genomic_DNA"/>
</dbReference>
<evidence type="ECO:0000313" key="1">
    <source>
        <dbReference type="EMBL" id="BDI04863.1"/>
    </source>
</evidence>
<organism evidence="1 2">
    <name type="scientific">Sphaerotilus microaerophilus</name>
    <dbReference type="NCBI Taxonomy" id="2914710"/>
    <lineage>
        <taxon>Bacteria</taxon>
        <taxon>Pseudomonadati</taxon>
        <taxon>Pseudomonadota</taxon>
        <taxon>Betaproteobacteria</taxon>
        <taxon>Burkholderiales</taxon>
        <taxon>Sphaerotilaceae</taxon>
        <taxon>Sphaerotilus</taxon>
    </lineage>
</organism>
<name>A0ABM7YKL2_9BURK</name>
<sequence>MNAAQELIRQGRPRAALAALQQEVRAHPGDAKLRIFLFQLLCVLGQWQRALAQLQVCAELDDATLAMVATYRDAVQCEAVREAVFAGRTTPIVFGPPPGWVAQLVQALQWQAEGRSAAAAKARAQALDTAPAISGQLDGAPFIWLADADSRLGPLLEVVMNGRYCWIPLATLRRVAIDPPADLRDLVWAPAHLAFSNGAESVALIPTRYVQTAELGADDEALLMARRTNWLPLDAPGPSADGAEDSAQYAGLGQRLLITDQGERGLLEVREIVFDAPAS</sequence>
<dbReference type="Gene3D" id="1.25.40.10">
    <property type="entry name" value="Tetratricopeptide repeat domain"/>
    <property type="match status" value="1"/>
</dbReference>
<accession>A0ABM7YKL2</accession>
<dbReference type="InterPro" id="IPR009211">
    <property type="entry name" value="TagJ"/>
</dbReference>
<dbReference type="Proteomes" id="UP001057498">
    <property type="component" value="Chromosome"/>
</dbReference>
<dbReference type="Pfam" id="PF07024">
    <property type="entry name" value="ImpE"/>
    <property type="match status" value="1"/>
</dbReference>
<reference evidence="1" key="1">
    <citation type="submission" date="2022-04" db="EMBL/GenBank/DDBJ databases">
        <title>Whole genome sequence of Sphaerotilus sp. FB-5.</title>
        <authorList>
            <person name="Takeda M."/>
            <person name="Narihara S."/>
            <person name="Akimoto M."/>
            <person name="Akimoto R."/>
            <person name="Nishiyashiki S."/>
            <person name="Murakami T."/>
        </authorList>
    </citation>
    <scope>NUCLEOTIDE SEQUENCE</scope>
    <source>
        <strain evidence="1">FB-5</strain>
    </source>
</reference>
<protein>
    <recommendedName>
        <fullName evidence="3">Virulence protein SciE type</fullName>
    </recommendedName>
</protein>
<evidence type="ECO:0000313" key="2">
    <source>
        <dbReference type="Proteomes" id="UP001057498"/>
    </source>
</evidence>
<dbReference type="RefSeq" id="WP_251972950.1">
    <property type="nucleotide sequence ID" value="NZ_AP025730.1"/>
</dbReference>
<gene>
    <name evidence="1" type="ORF">CATMQ487_18330</name>
</gene>
<proteinExistence type="predicted"/>
<dbReference type="SUPFAM" id="SSF144059">
    <property type="entry name" value="ImpE-like"/>
    <property type="match status" value="1"/>
</dbReference>
<dbReference type="InterPro" id="IPR011990">
    <property type="entry name" value="TPR-like_helical_dom_sf"/>
</dbReference>
<dbReference type="PIRSF" id="PIRSF029288">
    <property type="entry name" value="SciE_ImpE"/>
    <property type="match status" value="1"/>
</dbReference>
<evidence type="ECO:0008006" key="3">
    <source>
        <dbReference type="Google" id="ProtNLM"/>
    </source>
</evidence>
<keyword evidence="2" id="KW-1185">Reference proteome</keyword>